<gene>
    <name evidence="3" type="primary">LOC140013369</name>
</gene>
<organism evidence="2 3">
    <name type="scientific">Coffea arabica</name>
    <name type="common">Arabian coffee</name>
    <dbReference type="NCBI Taxonomy" id="13443"/>
    <lineage>
        <taxon>Eukaryota</taxon>
        <taxon>Viridiplantae</taxon>
        <taxon>Streptophyta</taxon>
        <taxon>Embryophyta</taxon>
        <taxon>Tracheophyta</taxon>
        <taxon>Spermatophyta</taxon>
        <taxon>Magnoliopsida</taxon>
        <taxon>eudicotyledons</taxon>
        <taxon>Gunneridae</taxon>
        <taxon>Pentapetalae</taxon>
        <taxon>asterids</taxon>
        <taxon>lamiids</taxon>
        <taxon>Gentianales</taxon>
        <taxon>Rubiaceae</taxon>
        <taxon>Ixoroideae</taxon>
        <taxon>Gardenieae complex</taxon>
        <taxon>Bertiereae - Coffeeae clade</taxon>
        <taxon>Coffeeae</taxon>
        <taxon>Coffea</taxon>
    </lineage>
</organism>
<feature type="domain" description="Chromo" evidence="1">
    <location>
        <begin position="103"/>
        <end position="153"/>
    </location>
</feature>
<keyword evidence="2" id="KW-1185">Reference proteome</keyword>
<dbReference type="PANTHER" id="PTHR46148">
    <property type="entry name" value="CHROMO DOMAIN-CONTAINING PROTEIN"/>
    <property type="match status" value="1"/>
</dbReference>
<dbReference type="Proteomes" id="UP001652660">
    <property type="component" value="Chromosome 8c"/>
</dbReference>
<dbReference type="Gene3D" id="2.40.50.40">
    <property type="match status" value="1"/>
</dbReference>
<name>A0ABM4VGT0_COFAR</name>
<dbReference type="GeneID" id="140013369"/>
<evidence type="ECO:0000259" key="1">
    <source>
        <dbReference type="PROSITE" id="PS50013"/>
    </source>
</evidence>
<sequence length="153" mass="17657">MKFVADKKRSERTLEVGDMVYLKLQPYRQQSVEVRHSLKLASKYYGPFPVLARVGAVAYRLGLPQGSRIYPVFHISMLKKKLGGSQVVMLALPLVGLDNQIQVAPEMVLKRRAKLRNHQPMSQVLIKWINLGFEEATWEDLDFIKHQFPNFHP</sequence>
<dbReference type="Pfam" id="PF24626">
    <property type="entry name" value="SH3_Tf2-1"/>
    <property type="match status" value="1"/>
</dbReference>
<dbReference type="InterPro" id="IPR016197">
    <property type="entry name" value="Chromo-like_dom_sf"/>
</dbReference>
<dbReference type="SUPFAM" id="SSF54160">
    <property type="entry name" value="Chromo domain-like"/>
    <property type="match status" value="1"/>
</dbReference>
<dbReference type="InterPro" id="IPR000953">
    <property type="entry name" value="Chromo/chromo_shadow_dom"/>
</dbReference>
<accession>A0ABM4VGT0</accession>
<dbReference type="PANTHER" id="PTHR46148:SF52">
    <property type="entry name" value="OS04G0603800 PROTEIN"/>
    <property type="match status" value="1"/>
</dbReference>
<dbReference type="RefSeq" id="XP_071918739.1">
    <property type="nucleotide sequence ID" value="XM_072062638.1"/>
</dbReference>
<reference evidence="3" key="1">
    <citation type="submission" date="2025-08" db="UniProtKB">
        <authorList>
            <consortium name="RefSeq"/>
        </authorList>
    </citation>
    <scope>IDENTIFICATION</scope>
    <source>
        <tissue evidence="3">Leaves</tissue>
    </source>
</reference>
<dbReference type="InterPro" id="IPR056924">
    <property type="entry name" value="SH3_Tf2-1"/>
</dbReference>
<dbReference type="PROSITE" id="PS50013">
    <property type="entry name" value="CHROMO_2"/>
    <property type="match status" value="1"/>
</dbReference>
<protein>
    <recommendedName>
        <fullName evidence="1">Chromo domain-containing protein</fullName>
    </recommendedName>
</protein>
<proteinExistence type="predicted"/>
<evidence type="ECO:0000313" key="3">
    <source>
        <dbReference type="RefSeq" id="XP_071918739.1"/>
    </source>
</evidence>
<evidence type="ECO:0000313" key="2">
    <source>
        <dbReference type="Proteomes" id="UP001652660"/>
    </source>
</evidence>